<gene>
    <name evidence="4" type="ORF">ELS83_04610</name>
</gene>
<accession>A0ABX1WSX7</accession>
<feature type="domain" description="TtsA-like Glycoside hydrolase family 108" evidence="2">
    <location>
        <begin position="11"/>
        <end position="102"/>
    </location>
</feature>
<evidence type="ECO:0000259" key="2">
    <source>
        <dbReference type="Pfam" id="PF05838"/>
    </source>
</evidence>
<dbReference type="Pfam" id="PF09374">
    <property type="entry name" value="PG_binding_3"/>
    <property type="match status" value="1"/>
</dbReference>
<keyword evidence="1" id="KW-1133">Transmembrane helix</keyword>
<evidence type="ECO:0000256" key="1">
    <source>
        <dbReference type="SAM" id="Phobius"/>
    </source>
</evidence>
<organism evidence="4 5">
    <name type="scientific">Marinifilum caeruleilacunae</name>
    <dbReference type="NCBI Taxonomy" id="2499076"/>
    <lineage>
        <taxon>Bacteria</taxon>
        <taxon>Pseudomonadati</taxon>
        <taxon>Bacteroidota</taxon>
        <taxon>Bacteroidia</taxon>
        <taxon>Marinilabiliales</taxon>
        <taxon>Marinifilaceae</taxon>
    </lineage>
</organism>
<feature type="domain" description="Peptidoglycan binding" evidence="3">
    <location>
        <begin position="105"/>
        <end position="173"/>
    </location>
</feature>
<sequence>MAVFNISYGITSALEGGYANHPKDKGGETYAGISRKFHSTWIGWPYIDKQRRYGNLKTNQIFPKLNEYVKTFYTREFWDKLHCSALDQALANQLFDYAVNSGKGRAVKTLQAILNQLGESLLVDGVIGAKSLAAIAKHDQSNLAQLLHKNREVFLKKEAQNQPAFAQVWSNRLNTMKEYLPSAGVSLGLLTIVGISLFFLTKN</sequence>
<proteinExistence type="predicted"/>
<evidence type="ECO:0000259" key="3">
    <source>
        <dbReference type="Pfam" id="PF09374"/>
    </source>
</evidence>
<dbReference type="RefSeq" id="WP_171594372.1">
    <property type="nucleotide sequence ID" value="NZ_RZNH01000005.1"/>
</dbReference>
<dbReference type="Gene3D" id="1.20.141.10">
    <property type="entry name" value="Chitosanase, subunit A, domain 1"/>
    <property type="match status" value="1"/>
</dbReference>
<evidence type="ECO:0008006" key="6">
    <source>
        <dbReference type="Google" id="ProtNLM"/>
    </source>
</evidence>
<dbReference type="InterPro" id="IPR008565">
    <property type="entry name" value="TtsA-like_GH18_dom"/>
</dbReference>
<dbReference type="InterPro" id="IPR023346">
    <property type="entry name" value="Lysozyme-like_dom_sf"/>
</dbReference>
<dbReference type="SUPFAM" id="SSF53955">
    <property type="entry name" value="Lysozyme-like"/>
    <property type="match status" value="1"/>
</dbReference>
<keyword evidence="1" id="KW-0472">Membrane</keyword>
<dbReference type="Proteomes" id="UP000732105">
    <property type="component" value="Unassembled WGS sequence"/>
</dbReference>
<keyword evidence="5" id="KW-1185">Reference proteome</keyword>
<protein>
    <recommendedName>
        <fullName evidence="6">Peptidoglycan domain protein</fullName>
    </recommendedName>
</protein>
<keyword evidence="1" id="KW-0812">Transmembrane</keyword>
<name>A0ABX1WSX7_9BACT</name>
<evidence type="ECO:0000313" key="5">
    <source>
        <dbReference type="Proteomes" id="UP000732105"/>
    </source>
</evidence>
<evidence type="ECO:0000313" key="4">
    <source>
        <dbReference type="EMBL" id="NOU59092.1"/>
    </source>
</evidence>
<feature type="transmembrane region" description="Helical" evidence="1">
    <location>
        <begin position="179"/>
        <end position="200"/>
    </location>
</feature>
<dbReference type="Pfam" id="PF05838">
    <property type="entry name" value="Glyco_hydro_108"/>
    <property type="match status" value="1"/>
</dbReference>
<reference evidence="4 5" key="1">
    <citation type="submission" date="2018-12" db="EMBL/GenBank/DDBJ databases">
        <title>Marinifilum JC070 sp. nov., a marine bacterium isolated from Yongle Blue Hole in the South China Sea.</title>
        <authorList>
            <person name="Fu T."/>
        </authorList>
    </citation>
    <scope>NUCLEOTIDE SEQUENCE [LARGE SCALE GENOMIC DNA]</scope>
    <source>
        <strain evidence="4 5">JC070</strain>
    </source>
</reference>
<dbReference type="InterPro" id="IPR018537">
    <property type="entry name" value="Peptidoglycan-bd_3"/>
</dbReference>
<dbReference type="EMBL" id="RZNH01000005">
    <property type="protein sequence ID" value="NOU59092.1"/>
    <property type="molecule type" value="Genomic_DNA"/>
</dbReference>
<comment type="caution">
    <text evidence="4">The sequence shown here is derived from an EMBL/GenBank/DDBJ whole genome shotgun (WGS) entry which is preliminary data.</text>
</comment>